<name>A0AAN5CTX8_9BILA</name>
<comment type="caution">
    <text evidence="1">The sequence shown here is derived from an EMBL/GenBank/DDBJ whole genome shotgun (WGS) entry which is preliminary data.</text>
</comment>
<reference evidence="2" key="1">
    <citation type="submission" date="2022-10" db="EMBL/GenBank/DDBJ databases">
        <title>Genome assembly of Pristionchus species.</title>
        <authorList>
            <person name="Yoshida K."/>
            <person name="Sommer R.J."/>
        </authorList>
    </citation>
    <scope>NUCLEOTIDE SEQUENCE [LARGE SCALE GENOMIC DNA]</scope>
    <source>
        <strain evidence="2">RS5460</strain>
    </source>
</reference>
<sequence>NQMEGPPPSRLLQAVTTAITNLLRKKLDTAQCRQYLREIATAIEASLSIEDEGASACAVFVISALQMIMEDRKR</sequence>
<feature type="non-terminal residue" evidence="1">
    <location>
        <position position="74"/>
    </location>
</feature>
<feature type="non-terminal residue" evidence="1">
    <location>
        <position position="1"/>
    </location>
</feature>
<dbReference type="AlphaFoldDB" id="A0AAN5CTX8"/>
<gene>
    <name evidence="1" type="ORF">PMAYCL1PPCAC_21003</name>
</gene>
<proteinExistence type="predicted"/>
<organism evidence="1 2">
    <name type="scientific">Pristionchus mayeri</name>
    <dbReference type="NCBI Taxonomy" id="1317129"/>
    <lineage>
        <taxon>Eukaryota</taxon>
        <taxon>Metazoa</taxon>
        <taxon>Ecdysozoa</taxon>
        <taxon>Nematoda</taxon>
        <taxon>Chromadorea</taxon>
        <taxon>Rhabditida</taxon>
        <taxon>Rhabditina</taxon>
        <taxon>Diplogasteromorpha</taxon>
        <taxon>Diplogasteroidea</taxon>
        <taxon>Neodiplogasteridae</taxon>
        <taxon>Pristionchus</taxon>
    </lineage>
</organism>
<keyword evidence="2" id="KW-1185">Reference proteome</keyword>
<dbReference type="EMBL" id="BTRK01000004">
    <property type="protein sequence ID" value="GMR50808.1"/>
    <property type="molecule type" value="Genomic_DNA"/>
</dbReference>
<dbReference type="Proteomes" id="UP001328107">
    <property type="component" value="Unassembled WGS sequence"/>
</dbReference>
<protein>
    <submittedName>
        <fullName evidence="1">Uncharacterized protein</fullName>
    </submittedName>
</protein>
<evidence type="ECO:0000313" key="2">
    <source>
        <dbReference type="Proteomes" id="UP001328107"/>
    </source>
</evidence>
<evidence type="ECO:0000313" key="1">
    <source>
        <dbReference type="EMBL" id="GMR50808.1"/>
    </source>
</evidence>
<accession>A0AAN5CTX8</accession>